<comment type="similarity">
    <text evidence="1">Belongs to the PGI/PMI family.</text>
</comment>
<dbReference type="AlphaFoldDB" id="A0A1G1WEM6"/>
<dbReference type="EMBL" id="MHCR01000001">
    <property type="protein sequence ID" value="OGY26155.1"/>
    <property type="molecule type" value="Genomic_DNA"/>
</dbReference>
<dbReference type="InterPro" id="IPR019490">
    <property type="entry name" value="Glu6P/Mann6P_isomerase_C"/>
</dbReference>
<proteinExistence type="inferred from homology"/>
<organism evidence="4 5">
    <name type="scientific">Candidatus Woykebacteria bacterium RBG_16_39_9b</name>
    <dbReference type="NCBI Taxonomy" id="1802595"/>
    <lineage>
        <taxon>Bacteria</taxon>
        <taxon>Candidatus Woykeibacteriota</taxon>
    </lineage>
</organism>
<reference evidence="4 5" key="1">
    <citation type="journal article" date="2016" name="Nat. Commun.">
        <title>Thousands of microbial genomes shed light on interconnected biogeochemical processes in an aquifer system.</title>
        <authorList>
            <person name="Anantharaman K."/>
            <person name="Brown C.T."/>
            <person name="Hug L.A."/>
            <person name="Sharon I."/>
            <person name="Castelle C.J."/>
            <person name="Probst A.J."/>
            <person name="Thomas B.C."/>
            <person name="Singh A."/>
            <person name="Wilkins M.J."/>
            <person name="Karaoz U."/>
            <person name="Brodie E.L."/>
            <person name="Williams K.H."/>
            <person name="Hubbard S.S."/>
            <person name="Banfield J.F."/>
        </authorList>
    </citation>
    <scope>NUCLEOTIDE SEQUENCE [LARGE SCALE GENOMIC DNA]</scope>
</reference>
<protein>
    <recommendedName>
        <fullName evidence="3">SIS domain-containing protein</fullName>
    </recommendedName>
</protein>
<dbReference type="Gene3D" id="3.40.50.10490">
    <property type="entry name" value="Glucose-6-phosphate isomerase like protein, domain 1"/>
    <property type="match status" value="2"/>
</dbReference>
<dbReference type="GO" id="GO:0097367">
    <property type="term" value="F:carbohydrate derivative binding"/>
    <property type="evidence" value="ECO:0007669"/>
    <property type="project" value="InterPro"/>
</dbReference>
<evidence type="ECO:0000256" key="2">
    <source>
        <dbReference type="ARBA" id="ARBA00023235"/>
    </source>
</evidence>
<sequence length="356" mass="39513">MIDLDDVKKVKELDSGNMVGSLRNLEDQLKTAWNESRSIQIPDQYKNARNLVVTGMGGSALGPHFIRSVFDISLPIQIVNDYELPSFVDENTLVIVSSYSGSTEETLAALEDALNKKAKIIGIASGGTLIENLKRKGLPFYQFDTNYNPSGQPRMGLGYSIGGVLGFLTKLELAYFTDQEMKKSLDVIKEFGDQFGLSSKIVNNSAKEVASNIVGKIPIISAGLFLAGSAHIFANQINENAKTFSAYFLLSEMNHHLLEGITNPKFLREKIKFIFLETPLYSKKIQVRINITKEILSKAGIESISYQIKANNKVEAAFETLVFSSWSSFYLSMLYGLDPSPITNVDYFKEQLAKLT</sequence>
<dbReference type="GO" id="GO:0004347">
    <property type="term" value="F:glucose-6-phosphate isomerase activity"/>
    <property type="evidence" value="ECO:0007669"/>
    <property type="project" value="InterPro"/>
</dbReference>
<dbReference type="GO" id="GO:0004476">
    <property type="term" value="F:mannose-6-phosphate isomerase activity"/>
    <property type="evidence" value="ECO:0007669"/>
    <property type="project" value="InterPro"/>
</dbReference>
<gene>
    <name evidence="4" type="ORF">A2134_00965</name>
</gene>
<accession>A0A1G1WEM6</accession>
<feature type="domain" description="SIS" evidence="3">
    <location>
        <begin position="41"/>
        <end position="190"/>
    </location>
</feature>
<dbReference type="Proteomes" id="UP000178162">
    <property type="component" value="Unassembled WGS sequence"/>
</dbReference>
<comment type="caution">
    <text evidence="4">The sequence shown here is derived from an EMBL/GenBank/DDBJ whole genome shotgun (WGS) entry which is preliminary data.</text>
</comment>
<evidence type="ECO:0000259" key="3">
    <source>
        <dbReference type="PROSITE" id="PS51464"/>
    </source>
</evidence>
<evidence type="ECO:0000313" key="4">
    <source>
        <dbReference type="EMBL" id="OGY26155.1"/>
    </source>
</evidence>
<dbReference type="GO" id="GO:0005975">
    <property type="term" value="P:carbohydrate metabolic process"/>
    <property type="evidence" value="ECO:0007669"/>
    <property type="project" value="InterPro"/>
</dbReference>
<evidence type="ECO:0000256" key="1">
    <source>
        <dbReference type="ARBA" id="ARBA00010523"/>
    </source>
</evidence>
<dbReference type="PROSITE" id="PS51464">
    <property type="entry name" value="SIS"/>
    <property type="match status" value="1"/>
</dbReference>
<dbReference type="Pfam" id="PF10432">
    <property type="entry name" value="bact-PGI_C"/>
    <property type="match status" value="1"/>
</dbReference>
<dbReference type="GO" id="GO:1901135">
    <property type="term" value="P:carbohydrate derivative metabolic process"/>
    <property type="evidence" value="ECO:0007669"/>
    <property type="project" value="InterPro"/>
</dbReference>
<dbReference type="InterPro" id="IPR046348">
    <property type="entry name" value="SIS_dom_sf"/>
</dbReference>
<dbReference type="InterPro" id="IPR001347">
    <property type="entry name" value="SIS_dom"/>
</dbReference>
<evidence type="ECO:0000313" key="5">
    <source>
        <dbReference type="Proteomes" id="UP000178162"/>
    </source>
</evidence>
<name>A0A1G1WEM6_9BACT</name>
<dbReference type="Pfam" id="PF01380">
    <property type="entry name" value="SIS"/>
    <property type="match status" value="1"/>
</dbReference>
<dbReference type="SUPFAM" id="SSF53697">
    <property type="entry name" value="SIS domain"/>
    <property type="match status" value="1"/>
</dbReference>
<dbReference type="STRING" id="1802595.A2134_00965"/>
<keyword evidence="2" id="KW-0413">Isomerase</keyword>